<evidence type="ECO:0000256" key="1">
    <source>
        <dbReference type="ARBA" id="ARBA00007920"/>
    </source>
</evidence>
<keyword evidence="2" id="KW-0175">Coiled coil</keyword>
<feature type="compositionally biased region" description="Polar residues" evidence="3">
    <location>
        <begin position="1416"/>
        <end position="1426"/>
    </location>
</feature>
<evidence type="ECO:0000259" key="4">
    <source>
        <dbReference type="Pfam" id="PF00931"/>
    </source>
</evidence>
<protein>
    <recommendedName>
        <fullName evidence="8">DUF676 domain-containing protein</fullName>
    </recommendedName>
</protein>
<feature type="compositionally biased region" description="Polar residues" evidence="3">
    <location>
        <begin position="1046"/>
        <end position="1066"/>
    </location>
</feature>
<comment type="caution">
    <text evidence="6">The sequence shown here is derived from an EMBL/GenBank/DDBJ whole genome shotgun (WGS) entry which is preliminary data.</text>
</comment>
<feature type="region of interest" description="Disordered" evidence="3">
    <location>
        <begin position="1230"/>
        <end position="1303"/>
    </location>
</feature>
<dbReference type="PANTHER" id="PTHR48187:SF2">
    <property type="entry name" value="LD21810P"/>
    <property type="match status" value="1"/>
</dbReference>
<evidence type="ECO:0008006" key="8">
    <source>
        <dbReference type="Google" id="ProtNLM"/>
    </source>
</evidence>
<keyword evidence="7" id="KW-1185">Reference proteome</keyword>
<dbReference type="Pfam" id="PF00931">
    <property type="entry name" value="NB-ARC"/>
    <property type="match status" value="1"/>
</dbReference>
<feature type="domain" description="NB-ARC" evidence="4">
    <location>
        <begin position="407"/>
        <end position="561"/>
    </location>
</feature>
<feature type="compositionally biased region" description="Basic and acidic residues" evidence="3">
    <location>
        <begin position="981"/>
        <end position="994"/>
    </location>
</feature>
<dbReference type="InterPro" id="IPR002182">
    <property type="entry name" value="NB-ARC"/>
</dbReference>
<dbReference type="SUPFAM" id="SSF52540">
    <property type="entry name" value="P-loop containing nucleoside triphosphate hydrolases"/>
    <property type="match status" value="1"/>
</dbReference>
<feature type="region of interest" description="Disordered" evidence="3">
    <location>
        <begin position="896"/>
        <end position="1020"/>
    </location>
</feature>
<feature type="compositionally biased region" description="Basic and acidic residues" evidence="3">
    <location>
        <begin position="908"/>
        <end position="923"/>
    </location>
</feature>
<dbReference type="Pfam" id="PF05057">
    <property type="entry name" value="DUF676"/>
    <property type="match status" value="1"/>
</dbReference>
<feature type="compositionally biased region" description="Polar residues" evidence="3">
    <location>
        <begin position="1079"/>
        <end position="1089"/>
    </location>
</feature>
<organism evidence="6 7">
    <name type="scientific">Stereocaulon virgatum</name>
    <dbReference type="NCBI Taxonomy" id="373712"/>
    <lineage>
        <taxon>Eukaryota</taxon>
        <taxon>Fungi</taxon>
        <taxon>Dikarya</taxon>
        <taxon>Ascomycota</taxon>
        <taxon>Pezizomycotina</taxon>
        <taxon>Lecanoromycetes</taxon>
        <taxon>OSLEUM clade</taxon>
        <taxon>Lecanoromycetidae</taxon>
        <taxon>Lecanorales</taxon>
        <taxon>Lecanorineae</taxon>
        <taxon>Stereocaulaceae</taxon>
        <taxon>Stereocaulon</taxon>
    </lineage>
</organism>
<feature type="compositionally biased region" description="Polar residues" evidence="3">
    <location>
        <begin position="1231"/>
        <end position="1243"/>
    </location>
</feature>
<accession>A0ABR4A1F7</accession>
<name>A0ABR4A1F7_9LECA</name>
<feature type="compositionally biased region" description="Polar residues" evidence="3">
    <location>
        <begin position="1201"/>
        <end position="1214"/>
    </location>
</feature>
<reference evidence="6 7" key="1">
    <citation type="submission" date="2024-09" db="EMBL/GenBank/DDBJ databases">
        <title>Rethinking Asexuality: The Enigmatic Case of Functional Sexual Genes in Lepraria (Stereocaulaceae).</title>
        <authorList>
            <person name="Doellman M."/>
            <person name="Sun Y."/>
            <person name="Barcenas-Pena A."/>
            <person name="Lumbsch H.T."/>
            <person name="Grewe F."/>
        </authorList>
    </citation>
    <scope>NUCLEOTIDE SEQUENCE [LARGE SCALE GENOMIC DNA]</scope>
    <source>
        <strain evidence="6 7">Mercado 3170</strain>
    </source>
</reference>
<feature type="compositionally biased region" description="Polar residues" evidence="3">
    <location>
        <begin position="329"/>
        <end position="340"/>
    </location>
</feature>
<feature type="region of interest" description="Disordered" evidence="3">
    <location>
        <begin position="316"/>
        <end position="371"/>
    </location>
</feature>
<evidence type="ECO:0000313" key="6">
    <source>
        <dbReference type="EMBL" id="KAL2039463.1"/>
    </source>
</evidence>
<evidence type="ECO:0000259" key="5">
    <source>
        <dbReference type="Pfam" id="PF05057"/>
    </source>
</evidence>
<evidence type="ECO:0000256" key="3">
    <source>
        <dbReference type="SAM" id="MobiDB-lite"/>
    </source>
</evidence>
<feature type="compositionally biased region" description="Polar residues" evidence="3">
    <location>
        <begin position="839"/>
        <end position="848"/>
    </location>
</feature>
<dbReference type="InterPro" id="IPR029058">
    <property type="entry name" value="AB_hydrolase_fold"/>
</dbReference>
<gene>
    <name evidence="6" type="ORF">N7G274_007735</name>
</gene>
<proteinExistence type="inferred from homology"/>
<evidence type="ECO:0000313" key="7">
    <source>
        <dbReference type="Proteomes" id="UP001590950"/>
    </source>
</evidence>
<dbReference type="InterPro" id="IPR027417">
    <property type="entry name" value="P-loop_NTPase"/>
</dbReference>
<dbReference type="SUPFAM" id="SSF53474">
    <property type="entry name" value="alpha/beta-Hydrolases"/>
    <property type="match status" value="1"/>
</dbReference>
<dbReference type="Proteomes" id="UP001590950">
    <property type="component" value="Unassembled WGS sequence"/>
</dbReference>
<dbReference type="PANTHER" id="PTHR48187">
    <property type="entry name" value="LD21810P"/>
    <property type="match status" value="1"/>
</dbReference>
<evidence type="ECO:0000256" key="2">
    <source>
        <dbReference type="SAM" id="Coils"/>
    </source>
</evidence>
<feature type="coiled-coil region" evidence="2">
    <location>
        <begin position="1361"/>
        <end position="1388"/>
    </location>
</feature>
<feature type="region of interest" description="Disordered" evidence="3">
    <location>
        <begin position="1040"/>
        <end position="1096"/>
    </location>
</feature>
<dbReference type="EMBL" id="JBEFKJ010000025">
    <property type="protein sequence ID" value="KAL2039463.1"/>
    <property type="molecule type" value="Genomic_DNA"/>
</dbReference>
<dbReference type="InterPro" id="IPR007751">
    <property type="entry name" value="DUF676_lipase-like"/>
</dbReference>
<feature type="region of interest" description="Disordered" evidence="3">
    <location>
        <begin position="1412"/>
        <end position="1460"/>
    </location>
</feature>
<dbReference type="Gene3D" id="3.40.50.300">
    <property type="entry name" value="P-loop containing nucleotide triphosphate hydrolases"/>
    <property type="match status" value="1"/>
</dbReference>
<feature type="region of interest" description="Disordered" evidence="3">
    <location>
        <begin position="1171"/>
        <end position="1217"/>
    </location>
</feature>
<feature type="compositionally biased region" description="Pro residues" evidence="3">
    <location>
        <begin position="1189"/>
        <end position="1200"/>
    </location>
</feature>
<feature type="domain" description="DUF676" evidence="5">
    <location>
        <begin position="33"/>
        <end position="172"/>
    </location>
</feature>
<sequence>MAMMSTSGLLAPTVNRYGLSQIYSPVGGGLVDVVFVHGLNGDPHKTWTSEKNKTFWPYDLLPQAVEEVRARVLVYGYDADVTSFTDGASKDKIHNHAESLVAVLAANRRLRKASERPIIFVAHSLGGLVVKRALIYSSEIRGNNTEHLRSIFVSTYGILFLGTPHYGSDVAQWGSRLEWICGAVLPSKILDSQPQLVDALKKNNETLQNIDRAFIQIMSRFHIFFFHEAKPTKLGLQLHFIVDEDSASPNVQDVERAGIPADHSHMCKFEDDSAPGFDVVAEAIMRYAGDAPDVIKQRWNAEKTESLAKRQAQIQEIIPGSIAGRPHSDSNSTMSHTPDNSGILPPKESPKSEMKDGATNTPASPIKPTEPYFIVPPGFRKNTYFVGMDKELLELDRRLFDKRRRVGTAAVLLHGQAGGGKSHLARQYIYGENRKKFTGGIFWVPARSREERHQHFWNIKQKVVDRETDNAGDESRINDYVRLVKAWFEAHHNWLIVFDGVTVDNDDDVTDLADFVPDSRDCSIIYVSRAKNLESRQRLLRPFPIKIGALKEEEAKKLLFKELHIRKPSEAERKRATDLVKKVGGLPLAIDAISRRIADTHEPLAKYRLSYSGDATLQSTYNVIFDDLRRLGHLEALNLIYILCWFSQDLPVEMVHLGLRILRTEKVEVRATETGGRPDINTTFGELMRYALIERNEPSDSGSMSSSHDSLSEPEPIDMLKIHRVVQNFCCDSLNAAGLLPQWLRYAVKLFSFSYYQADVKIQQKPDPGRVSDYRWYKVHGQCLWDHTVSYESSTQPLESIREELGPVIIQIDEEIRLRQPNSSQESLSNGVFQTSIFDRTSSSSDNSIPGPTTPNYRPTPPPLMNENEYGFPKSIPPIDSPGSFCTVTPRREVHILGSDYGDPGYQSDREGHPNSHSMDHNLSDMTVRPPPRTRAPTGESNDEGWQLVQSSRKPRVSTRRDLGSFRPRPARAQVDTSTVTRKEEDRKPHRRESSPALRSLQKVHSQSPSPPRSGIASLFHRGPREPITTVTQPTWAGVAAGKKGQNAQPGSNPSDGFQSGPSITPIQVERGRSREGLKSQQGNAQPSPLASEFVPPQVPVGIENVRTSPTNSGYSGSLPPAGFRYNTPYPGSTSSLTQIPQGRPMDNNFLPYYTLPPLGPNSAPLPMDEGVTITSKRPLPTDFHETSPPQPFHTPPSNQPSPLNRASPYQQTPYDAPYLPPVIPAGYYSQPMSRNNSHQSRGSFAETEPIRYPSTSSPFLPPANDITRERYPDGRAFSKSPKTGFAIPAYPQPPSSRISPHDLSYTGGWTSASPPLAGYDTAMSRSSSGPGVAVYRTPGGIVPFENTGIVQFGEHPPVSVAEARRRAEEQALKLREQQREMEVQREMNDERYRRHQIEQFERARRESAPYPNVNLIPTMSNNDDLQNMVRGSRPRGLSAPETEAPVGLGVRLPGQKPIY</sequence>
<dbReference type="Gene3D" id="3.40.50.1820">
    <property type="entry name" value="alpha/beta hydrolase"/>
    <property type="match status" value="1"/>
</dbReference>
<feature type="region of interest" description="Disordered" evidence="3">
    <location>
        <begin position="839"/>
        <end position="883"/>
    </location>
</feature>
<comment type="similarity">
    <text evidence="1">Belongs to the putative lipase ROG1 family.</text>
</comment>